<dbReference type="Proteomes" id="UP000887574">
    <property type="component" value="Unplaced"/>
</dbReference>
<feature type="region of interest" description="Disordered" evidence="1">
    <location>
        <begin position="1"/>
        <end position="29"/>
    </location>
</feature>
<reference evidence="3" key="1">
    <citation type="submission" date="2022-11" db="UniProtKB">
        <authorList>
            <consortium name="WormBaseParasite"/>
        </authorList>
    </citation>
    <scope>IDENTIFICATION</scope>
</reference>
<evidence type="ECO:0000256" key="1">
    <source>
        <dbReference type="SAM" id="MobiDB-lite"/>
    </source>
</evidence>
<name>A0A915DMR0_9BILA</name>
<feature type="compositionally biased region" description="Polar residues" evidence="1">
    <location>
        <begin position="7"/>
        <end position="21"/>
    </location>
</feature>
<proteinExistence type="predicted"/>
<keyword evidence="2" id="KW-1185">Reference proteome</keyword>
<dbReference type="WBParaSite" id="jg21007">
    <property type="protein sequence ID" value="jg21007"/>
    <property type="gene ID" value="jg21007"/>
</dbReference>
<sequence length="227" mass="25216">MLGRVPTASNHPSQDISPVITSSKPSTSFSSLIASPKLEVADELVWCTESGCQTQKTSPPTKEPSKYKRNEVIAKCQQVRQLIKEGKVKQVIKALEEHFHGLFEVNQELKLCKASFTTVCREYFACHEAHIVKQKALENGIKTNDTVNGMTSSQLRKKGKALHEEIRSFHKTNESISTAALKKKLESALLLTFESSEEKIADSDVLPKKKGTAWQKRCAMLSSNMPG</sequence>
<evidence type="ECO:0000313" key="2">
    <source>
        <dbReference type="Proteomes" id="UP000887574"/>
    </source>
</evidence>
<protein>
    <submittedName>
        <fullName evidence="3">Uncharacterized protein</fullName>
    </submittedName>
</protein>
<accession>A0A915DMR0</accession>
<organism evidence="2 3">
    <name type="scientific">Ditylenchus dipsaci</name>
    <dbReference type="NCBI Taxonomy" id="166011"/>
    <lineage>
        <taxon>Eukaryota</taxon>
        <taxon>Metazoa</taxon>
        <taxon>Ecdysozoa</taxon>
        <taxon>Nematoda</taxon>
        <taxon>Chromadorea</taxon>
        <taxon>Rhabditida</taxon>
        <taxon>Tylenchina</taxon>
        <taxon>Tylenchomorpha</taxon>
        <taxon>Sphaerularioidea</taxon>
        <taxon>Anguinidae</taxon>
        <taxon>Anguininae</taxon>
        <taxon>Ditylenchus</taxon>
    </lineage>
</organism>
<dbReference type="AlphaFoldDB" id="A0A915DMR0"/>
<evidence type="ECO:0000313" key="3">
    <source>
        <dbReference type="WBParaSite" id="jg21007"/>
    </source>
</evidence>